<keyword evidence="3" id="KW-0597">Phosphoprotein</keyword>
<evidence type="ECO:0000256" key="6">
    <source>
        <dbReference type="ARBA" id="ARBA00023012"/>
    </source>
</evidence>
<dbReference type="Pfam" id="PF02518">
    <property type="entry name" value="HATPase_c"/>
    <property type="match status" value="1"/>
</dbReference>
<protein>
    <recommendedName>
        <fullName evidence="2">histidine kinase</fullName>
        <ecNumber evidence="2">2.7.13.3</ecNumber>
    </recommendedName>
</protein>
<dbReference type="Gene3D" id="1.10.287.130">
    <property type="match status" value="1"/>
</dbReference>
<dbReference type="InterPro" id="IPR005467">
    <property type="entry name" value="His_kinase_dom"/>
</dbReference>
<evidence type="ECO:0000256" key="2">
    <source>
        <dbReference type="ARBA" id="ARBA00012438"/>
    </source>
</evidence>
<dbReference type="PANTHER" id="PTHR43711">
    <property type="entry name" value="TWO-COMPONENT HISTIDINE KINASE"/>
    <property type="match status" value="1"/>
</dbReference>
<dbReference type="InterPro" id="IPR050736">
    <property type="entry name" value="Sensor_HK_Regulatory"/>
</dbReference>
<comment type="catalytic activity">
    <reaction evidence="1">
        <text>ATP + protein L-histidine = ADP + protein N-phospho-L-histidine.</text>
        <dbReference type="EC" id="2.7.13.3"/>
    </reaction>
</comment>
<keyword evidence="7" id="KW-0472">Membrane</keyword>
<keyword evidence="7" id="KW-1133">Transmembrane helix</keyword>
<evidence type="ECO:0000256" key="4">
    <source>
        <dbReference type="ARBA" id="ARBA00022679"/>
    </source>
</evidence>
<evidence type="ECO:0000256" key="5">
    <source>
        <dbReference type="ARBA" id="ARBA00022777"/>
    </source>
</evidence>
<comment type="caution">
    <text evidence="9">The sequence shown here is derived from an EMBL/GenBank/DDBJ whole genome shotgun (WGS) entry which is preliminary data.</text>
</comment>
<evidence type="ECO:0000256" key="1">
    <source>
        <dbReference type="ARBA" id="ARBA00000085"/>
    </source>
</evidence>
<dbReference type="EC" id="2.7.13.3" evidence="2"/>
<dbReference type="GO" id="GO:0000155">
    <property type="term" value="F:phosphorelay sensor kinase activity"/>
    <property type="evidence" value="ECO:0007669"/>
    <property type="project" value="InterPro"/>
</dbReference>
<keyword evidence="7" id="KW-0812">Transmembrane</keyword>
<feature type="domain" description="Histidine kinase" evidence="8">
    <location>
        <begin position="463"/>
        <end position="676"/>
    </location>
</feature>
<gene>
    <name evidence="9" type="ORF">DSL64_00095</name>
</gene>
<dbReference type="EMBL" id="QNUL01000001">
    <property type="protein sequence ID" value="REA64009.1"/>
    <property type="molecule type" value="Genomic_DNA"/>
</dbReference>
<dbReference type="InterPro" id="IPR003594">
    <property type="entry name" value="HATPase_dom"/>
</dbReference>
<name>A0A3D8YGN4_9BACT</name>
<reference evidence="9 10" key="1">
    <citation type="submission" date="2018-07" db="EMBL/GenBank/DDBJ databases">
        <title>Dyadobacter roseus sp. nov., isolated from rose rhizosphere soil.</title>
        <authorList>
            <person name="Chen L."/>
        </authorList>
    </citation>
    <scope>NUCLEOTIDE SEQUENCE [LARGE SCALE GENOMIC DNA]</scope>
    <source>
        <strain evidence="9 10">RS19</strain>
    </source>
</reference>
<dbReference type="SMART" id="SM00387">
    <property type="entry name" value="HATPase_c"/>
    <property type="match status" value="1"/>
</dbReference>
<organism evidence="9 10">
    <name type="scientific">Dyadobacter luteus</name>
    <dbReference type="NCBI Taxonomy" id="2259619"/>
    <lineage>
        <taxon>Bacteria</taxon>
        <taxon>Pseudomonadati</taxon>
        <taxon>Bacteroidota</taxon>
        <taxon>Cytophagia</taxon>
        <taxon>Cytophagales</taxon>
        <taxon>Spirosomataceae</taxon>
        <taxon>Dyadobacter</taxon>
    </lineage>
</organism>
<dbReference type="SUPFAM" id="SSF48452">
    <property type="entry name" value="TPR-like"/>
    <property type="match status" value="1"/>
</dbReference>
<evidence type="ECO:0000313" key="10">
    <source>
        <dbReference type="Proteomes" id="UP000256373"/>
    </source>
</evidence>
<dbReference type="InterPro" id="IPR011990">
    <property type="entry name" value="TPR-like_helical_dom_sf"/>
</dbReference>
<dbReference type="CDD" id="cd00082">
    <property type="entry name" value="HisKA"/>
    <property type="match status" value="1"/>
</dbReference>
<accession>A0A3D8YGN4</accession>
<dbReference type="SUPFAM" id="SSF55874">
    <property type="entry name" value="ATPase domain of HSP90 chaperone/DNA topoisomerase II/histidine kinase"/>
    <property type="match status" value="1"/>
</dbReference>
<dbReference type="PRINTS" id="PR00344">
    <property type="entry name" value="BCTRLSENSOR"/>
</dbReference>
<dbReference type="SMART" id="SM00388">
    <property type="entry name" value="HisKA"/>
    <property type="match status" value="1"/>
</dbReference>
<dbReference type="FunFam" id="3.30.565.10:FF:000006">
    <property type="entry name" value="Sensor histidine kinase WalK"/>
    <property type="match status" value="1"/>
</dbReference>
<dbReference type="InterPro" id="IPR036097">
    <property type="entry name" value="HisK_dim/P_sf"/>
</dbReference>
<dbReference type="OrthoDB" id="9810447at2"/>
<keyword evidence="10" id="KW-1185">Reference proteome</keyword>
<dbReference type="SMART" id="SM00028">
    <property type="entry name" value="TPR"/>
    <property type="match status" value="4"/>
</dbReference>
<dbReference type="Gene3D" id="1.25.40.10">
    <property type="entry name" value="Tetratricopeptide repeat domain"/>
    <property type="match status" value="2"/>
</dbReference>
<evidence type="ECO:0000256" key="3">
    <source>
        <dbReference type="ARBA" id="ARBA00022553"/>
    </source>
</evidence>
<dbReference type="CDD" id="cd00075">
    <property type="entry name" value="HATPase"/>
    <property type="match status" value="1"/>
</dbReference>
<feature type="transmembrane region" description="Helical" evidence="7">
    <location>
        <begin position="404"/>
        <end position="425"/>
    </location>
</feature>
<evidence type="ECO:0000259" key="8">
    <source>
        <dbReference type="PROSITE" id="PS50109"/>
    </source>
</evidence>
<dbReference type="Gene3D" id="3.30.565.10">
    <property type="entry name" value="Histidine kinase-like ATPase, C-terminal domain"/>
    <property type="match status" value="1"/>
</dbReference>
<dbReference type="AlphaFoldDB" id="A0A3D8YGN4"/>
<keyword evidence="4" id="KW-0808">Transferase</keyword>
<dbReference type="Proteomes" id="UP000256373">
    <property type="component" value="Unassembled WGS sequence"/>
</dbReference>
<keyword evidence="5" id="KW-0418">Kinase</keyword>
<dbReference type="SUPFAM" id="SSF47384">
    <property type="entry name" value="Homodimeric domain of signal transducing histidine kinase"/>
    <property type="match status" value="1"/>
</dbReference>
<dbReference type="InterPro" id="IPR004358">
    <property type="entry name" value="Sig_transdc_His_kin-like_C"/>
</dbReference>
<sequence length="684" mass="77534">MRLIFTLLITILFFSCKSGVSVGPEDGSWADSAAEHAMKMMSSSKPEMSLEYLDSVYASRTKVSEQALWKMYHSKMNFYTYYRQDFKLRLAYIDSMISVSENNKEIMSSEYAQSLYQMASVLKDEQRYSEAFKYYYNGRSFALGVLDSCSLSDFSNALGIIRFRQGDFVKAIPYLRQALSEAENCKSSSFQYSFILPQSIRNSIGLCFEKSGQLDSAVHHYQKALQFILSQKENHPSRQDYITVARAVVEGNLGGAYASMGQFEEAEKHLKLNISLNDRPGFGIEDAQTAKVKLARLYLKINKTTHAKQILSELEQDLKAGRGKSRSHHEIWNDWYLLQSQYFEQKGDYSRAVHFMKDYLHHKDSLDFVQRSLKGIDVEELLRDQHRNFQLRLLQKDNELKSNYLTSLSIILVMAVGVAIVMYLNSRRSRKNLEKVVDLNAQLQKAFSALEISQKENTRIVKTVAHDLRGPLDAITSLIDIMSEEPGRSGDDAEVLNVIRGTSSHSFHLVDSLMHLNLTGKQKLLKEKTDLALLIKQCADMLSVRANEKNLKISLELATVYAHVNYEKMWRAVNNLITNAIKFSKAGTYIVVNLESSDTEIVLKVTDNGIGIAPEVGNQIFDSFTNARHKGTSGEESFGLGLSITKQIVEAHGGTIRYKSELGKGTTFYVRIPKMNPLVEHTPQ</sequence>
<dbReference type="InterPro" id="IPR036890">
    <property type="entry name" value="HATPase_C_sf"/>
</dbReference>
<dbReference type="InterPro" id="IPR019734">
    <property type="entry name" value="TPR_rpt"/>
</dbReference>
<dbReference type="PROSITE" id="PS51257">
    <property type="entry name" value="PROKAR_LIPOPROTEIN"/>
    <property type="match status" value="1"/>
</dbReference>
<evidence type="ECO:0000313" key="9">
    <source>
        <dbReference type="EMBL" id="REA64009.1"/>
    </source>
</evidence>
<dbReference type="PROSITE" id="PS50109">
    <property type="entry name" value="HIS_KIN"/>
    <property type="match status" value="1"/>
</dbReference>
<keyword evidence="6" id="KW-0902">Two-component regulatory system</keyword>
<dbReference type="RefSeq" id="WP_115828618.1">
    <property type="nucleotide sequence ID" value="NZ_QNUL01000001.1"/>
</dbReference>
<proteinExistence type="predicted"/>
<dbReference type="InterPro" id="IPR003661">
    <property type="entry name" value="HisK_dim/P_dom"/>
</dbReference>
<dbReference type="PANTHER" id="PTHR43711:SF31">
    <property type="entry name" value="HISTIDINE KINASE"/>
    <property type="match status" value="1"/>
</dbReference>
<evidence type="ECO:0000256" key="7">
    <source>
        <dbReference type="SAM" id="Phobius"/>
    </source>
</evidence>